<dbReference type="CDD" id="cd01275">
    <property type="entry name" value="FHIT"/>
    <property type="match status" value="1"/>
</dbReference>
<evidence type="ECO:0000313" key="7">
    <source>
        <dbReference type="Proteomes" id="UP000014227"/>
    </source>
</evidence>
<dbReference type="PROSITE" id="PS51084">
    <property type="entry name" value="HIT_2"/>
    <property type="match status" value="1"/>
</dbReference>
<sequence>MIEQIWAPWRLQYIEAAGKSEQCIFCDFPAQGEAHDADNLIVHRSSHGFLILNAFPYSNGHLMVVPFRHTTSMEDYTDEELLDTMKLIRLSLRLLQIAYHPEGFNTGLNIGRVAGAGIANHLHWHIVPRWNGDTNFMTAVSGIRVIPERLENTYARLRQALPEALKLEKSEPGTS</sequence>
<gene>
    <name evidence="6" type="ORF">CCALI_02025</name>
</gene>
<dbReference type="PANTHER" id="PTHR42997">
    <property type="entry name" value="HIT FAMILY HYDROLASE"/>
    <property type="match status" value="1"/>
</dbReference>
<organism evidence="6 7">
    <name type="scientific">Chthonomonas calidirosea (strain DSM 23976 / ICMP 18418 / T49)</name>
    <dbReference type="NCBI Taxonomy" id="1303518"/>
    <lineage>
        <taxon>Bacteria</taxon>
        <taxon>Bacillati</taxon>
        <taxon>Armatimonadota</taxon>
        <taxon>Chthonomonadia</taxon>
        <taxon>Chthonomonadales</taxon>
        <taxon>Chthonomonadaceae</taxon>
        <taxon>Chthonomonas</taxon>
    </lineage>
</organism>
<evidence type="ECO:0000256" key="2">
    <source>
        <dbReference type="PIRSR" id="PIRSR639383-1"/>
    </source>
</evidence>
<dbReference type="GO" id="GO:0000166">
    <property type="term" value="F:nucleotide binding"/>
    <property type="evidence" value="ECO:0007669"/>
    <property type="project" value="UniProtKB-KW"/>
</dbReference>
<dbReference type="Gene3D" id="3.30.428.10">
    <property type="entry name" value="HIT-like"/>
    <property type="match status" value="1"/>
</dbReference>
<dbReference type="HOGENOM" id="CLU_056776_1_2_0"/>
<dbReference type="InterPro" id="IPR052908">
    <property type="entry name" value="AP-4-A_phosphorylase"/>
</dbReference>
<keyword evidence="6" id="KW-0378">Hydrolase</keyword>
<protein>
    <submittedName>
        <fullName evidence="6">Diadenosine tetraphosphate (Ap4A) hydrolase and other HIT family hydrolases</fullName>
    </submittedName>
</protein>
<dbReference type="InterPro" id="IPR036265">
    <property type="entry name" value="HIT-like_sf"/>
</dbReference>
<feature type="binding site" evidence="3">
    <location>
        <position position="53"/>
    </location>
    <ligand>
        <name>substrate</name>
    </ligand>
</feature>
<feature type="binding site" evidence="3">
    <location>
        <position position="125"/>
    </location>
    <ligand>
        <name>substrate</name>
    </ligand>
</feature>
<dbReference type="EMBL" id="HF951689">
    <property type="protein sequence ID" value="CCW35832.1"/>
    <property type="molecule type" value="Genomic_DNA"/>
</dbReference>
<dbReference type="RefSeq" id="WP_016483356.1">
    <property type="nucleotide sequence ID" value="NC_021487.1"/>
</dbReference>
<proteinExistence type="predicted"/>
<dbReference type="STRING" id="454171.CP488_02064"/>
<evidence type="ECO:0000256" key="3">
    <source>
        <dbReference type="PIRSR" id="PIRSR639383-2"/>
    </source>
</evidence>
<dbReference type="InterPro" id="IPR011146">
    <property type="entry name" value="HIT-like"/>
</dbReference>
<evidence type="ECO:0000313" key="6">
    <source>
        <dbReference type="EMBL" id="CCW35832.1"/>
    </source>
</evidence>
<accession>S0EYZ2</accession>
<reference evidence="7" key="1">
    <citation type="submission" date="2013-03" db="EMBL/GenBank/DDBJ databases">
        <title>Genome sequence of Chthonomonas calidirosea, the first sequenced genome from the Armatimonadetes phylum (formally candidate division OP10).</title>
        <authorList>
            <person name="Lee K.C.Y."/>
            <person name="Morgan X.C."/>
            <person name="Dunfield P.F."/>
            <person name="Tamas I."/>
            <person name="Houghton K.M."/>
            <person name="Vyssotski M."/>
            <person name="Ryan J.L.J."/>
            <person name="Lagutin K."/>
            <person name="McDonald I.R."/>
            <person name="Stott M.B."/>
        </authorList>
    </citation>
    <scope>NUCLEOTIDE SEQUENCE [LARGE SCALE GENOMIC DNA]</scope>
    <source>
        <strain evidence="7">DSM 23976 / ICMP 18418 / T49</strain>
    </source>
</reference>
<dbReference type="GO" id="GO:0016787">
    <property type="term" value="F:hydrolase activity"/>
    <property type="evidence" value="ECO:0007669"/>
    <property type="project" value="UniProtKB-KW"/>
</dbReference>
<dbReference type="InParanoid" id="S0EYZ2"/>
<keyword evidence="7" id="KW-1185">Reference proteome</keyword>
<evidence type="ECO:0000256" key="1">
    <source>
        <dbReference type="ARBA" id="ARBA00022741"/>
    </source>
</evidence>
<dbReference type="KEGG" id="ccz:CCALI_02025"/>
<feature type="short sequence motif" description="Histidine triad motif" evidence="4">
    <location>
        <begin position="121"/>
        <end position="125"/>
    </location>
</feature>
<name>S0EYZ2_CHTCT</name>
<keyword evidence="1" id="KW-0547">Nucleotide-binding</keyword>
<dbReference type="InterPro" id="IPR039383">
    <property type="entry name" value="FHIT"/>
</dbReference>
<dbReference type="AlphaFoldDB" id="S0EYZ2"/>
<evidence type="ECO:0000259" key="5">
    <source>
        <dbReference type="PROSITE" id="PS51084"/>
    </source>
</evidence>
<dbReference type="PATRIC" id="fig|1303518.3.peg.2091"/>
<evidence type="ECO:0000256" key="4">
    <source>
        <dbReference type="PROSITE-ProRule" id="PRU00464"/>
    </source>
</evidence>
<dbReference type="Pfam" id="PF01230">
    <property type="entry name" value="HIT"/>
    <property type="match status" value="1"/>
</dbReference>
<dbReference type="PANTHER" id="PTHR42997:SF1">
    <property type="entry name" value="AP-4-A PHOSPHORYLASE"/>
    <property type="match status" value="1"/>
</dbReference>
<dbReference type="SUPFAM" id="SSF54197">
    <property type="entry name" value="HIT-like"/>
    <property type="match status" value="1"/>
</dbReference>
<dbReference type="Proteomes" id="UP000014227">
    <property type="component" value="Chromosome I"/>
</dbReference>
<dbReference type="eggNOG" id="COG0537">
    <property type="taxonomic scope" value="Bacteria"/>
</dbReference>
<feature type="active site" description="Tele-AMP-histidine intermediate" evidence="2">
    <location>
        <position position="123"/>
    </location>
</feature>
<feature type="domain" description="HIT" evidence="5">
    <location>
        <begin position="28"/>
        <end position="136"/>
    </location>
</feature>